<dbReference type="PANTHER" id="PTHR43861">
    <property type="entry name" value="TRANS-ACONITATE 2-METHYLTRANSFERASE-RELATED"/>
    <property type="match status" value="1"/>
</dbReference>
<dbReference type="CDD" id="cd02440">
    <property type="entry name" value="AdoMet_MTases"/>
    <property type="match status" value="1"/>
</dbReference>
<reference evidence="2 3" key="1">
    <citation type="submission" date="2023-07" db="EMBL/GenBank/DDBJ databases">
        <authorList>
            <person name="Lian W.-H."/>
        </authorList>
    </citation>
    <scope>NUCLEOTIDE SEQUENCE [LARGE SCALE GENOMIC DNA]</scope>
    <source>
        <strain evidence="2 3">SYSU DXS3180</strain>
    </source>
</reference>
<name>A0ABV3ZCX0_9BACT</name>
<dbReference type="Gene3D" id="3.40.50.150">
    <property type="entry name" value="Vaccinia Virus protein VP39"/>
    <property type="match status" value="1"/>
</dbReference>
<keyword evidence="2" id="KW-0808">Transferase</keyword>
<dbReference type="Pfam" id="PF08241">
    <property type="entry name" value="Methyltransf_11"/>
    <property type="match status" value="1"/>
</dbReference>
<dbReference type="EMBL" id="JAULBC010000002">
    <property type="protein sequence ID" value="MEX6687698.1"/>
    <property type="molecule type" value="Genomic_DNA"/>
</dbReference>
<dbReference type="GO" id="GO:0008168">
    <property type="term" value="F:methyltransferase activity"/>
    <property type="evidence" value="ECO:0007669"/>
    <property type="project" value="UniProtKB-KW"/>
</dbReference>
<gene>
    <name evidence="2" type="ORF">QTN47_09355</name>
</gene>
<evidence type="ECO:0000313" key="2">
    <source>
        <dbReference type="EMBL" id="MEX6687698.1"/>
    </source>
</evidence>
<sequence>MPTIKWDTTLYDNKHNFVSKYGEGVVAWLQPLDGEQILDLGCGTGQLANEIGGHGAKVKGMDASPEMIAKAKSAYPDIQFEVKDATDFSYDEPFDAVFSNATLHWINKQEDAIRCIYNTLKPGGRFVFEMGGKYNVRSIYEAVEKAMIEEGLKDEISNDFWFFPSVAEYATLLEKQGFVIQEAAYFERETELVGAEGMKDWIHMFGSFFFKNISKERAATITDKAVELLRPTNLRDGIWYADYVRLRMKAIKH</sequence>
<keyword evidence="3" id="KW-1185">Reference proteome</keyword>
<dbReference type="Proteomes" id="UP001560573">
    <property type="component" value="Unassembled WGS sequence"/>
</dbReference>
<feature type="domain" description="Methyltransferase type 11" evidence="1">
    <location>
        <begin position="38"/>
        <end position="128"/>
    </location>
</feature>
<keyword evidence="2" id="KW-0489">Methyltransferase</keyword>
<dbReference type="InterPro" id="IPR013216">
    <property type="entry name" value="Methyltransf_11"/>
</dbReference>
<organism evidence="2 3">
    <name type="scientific">Danxiaibacter flavus</name>
    <dbReference type="NCBI Taxonomy" id="3049108"/>
    <lineage>
        <taxon>Bacteria</taxon>
        <taxon>Pseudomonadati</taxon>
        <taxon>Bacteroidota</taxon>
        <taxon>Chitinophagia</taxon>
        <taxon>Chitinophagales</taxon>
        <taxon>Chitinophagaceae</taxon>
        <taxon>Danxiaibacter</taxon>
    </lineage>
</organism>
<dbReference type="InterPro" id="IPR029063">
    <property type="entry name" value="SAM-dependent_MTases_sf"/>
</dbReference>
<dbReference type="GO" id="GO:0032259">
    <property type="term" value="P:methylation"/>
    <property type="evidence" value="ECO:0007669"/>
    <property type="project" value="UniProtKB-KW"/>
</dbReference>
<proteinExistence type="predicted"/>
<comment type="caution">
    <text evidence="2">The sequence shown here is derived from an EMBL/GenBank/DDBJ whole genome shotgun (WGS) entry which is preliminary data.</text>
</comment>
<protein>
    <submittedName>
        <fullName evidence="2">Class I SAM-dependent methyltransferase</fullName>
        <ecNumber evidence="2">2.1.-.-</ecNumber>
    </submittedName>
</protein>
<evidence type="ECO:0000259" key="1">
    <source>
        <dbReference type="Pfam" id="PF08241"/>
    </source>
</evidence>
<dbReference type="PANTHER" id="PTHR43861:SF1">
    <property type="entry name" value="TRANS-ACONITATE 2-METHYLTRANSFERASE"/>
    <property type="match status" value="1"/>
</dbReference>
<dbReference type="SUPFAM" id="SSF53335">
    <property type="entry name" value="S-adenosyl-L-methionine-dependent methyltransferases"/>
    <property type="match status" value="1"/>
</dbReference>
<evidence type="ECO:0000313" key="3">
    <source>
        <dbReference type="Proteomes" id="UP001560573"/>
    </source>
</evidence>
<dbReference type="RefSeq" id="WP_369329103.1">
    <property type="nucleotide sequence ID" value="NZ_JAULBC010000002.1"/>
</dbReference>
<accession>A0ABV3ZCX0</accession>
<dbReference type="EC" id="2.1.-.-" evidence="2"/>